<feature type="transmembrane region" description="Helical" evidence="1">
    <location>
        <begin position="7"/>
        <end position="28"/>
    </location>
</feature>
<feature type="transmembrane region" description="Helical" evidence="1">
    <location>
        <begin position="48"/>
        <end position="70"/>
    </location>
</feature>
<reference evidence="2 3" key="1">
    <citation type="submission" date="2018-05" db="EMBL/GenBank/DDBJ databases">
        <title>Lujinxingia marina gen. nov. sp. nov., a new facultative anaerobic member of the class Deltaproteobacteria, and proposal of Lujinxingaceae fam. nov.</title>
        <authorList>
            <person name="Li C.-M."/>
        </authorList>
    </citation>
    <scope>NUCLEOTIDE SEQUENCE [LARGE SCALE GENOMIC DNA]</scope>
    <source>
        <strain evidence="2 3">B210</strain>
    </source>
</reference>
<sequence>MPGLTRVALRLACVHLVVGVSAGALLLAHKGVPFLPVAGMGMVELLRVHHHALLYGWTVQLVMGVAYWVLPTFGARHERGSTWPMVVALGALNPGVILGTMGQAASAWMLQVAAALCFGVIAWPRVKAFGRR</sequence>
<keyword evidence="1" id="KW-0472">Membrane</keyword>
<evidence type="ECO:0000256" key="1">
    <source>
        <dbReference type="SAM" id="Phobius"/>
    </source>
</evidence>
<gene>
    <name evidence="2" type="ORF">DL240_00710</name>
</gene>
<evidence type="ECO:0000313" key="3">
    <source>
        <dbReference type="Proteomes" id="UP000249169"/>
    </source>
</evidence>
<feature type="transmembrane region" description="Helical" evidence="1">
    <location>
        <begin position="108"/>
        <end position="126"/>
    </location>
</feature>
<name>A0A328CAG5_9DELT</name>
<dbReference type="Proteomes" id="UP000249169">
    <property type="component" value="Unassembled WGS sequence"/>
</dbReference>
<dbReference type="AlphaFoldDB" id="A0A328CAG5"/>
<accession>A0A328CAG5</accession>
<feature type="transmembrane region" description="Helical" evidence="1">
    <location>
        <begin position="82"/>
        <end position="102"/>
    </location>
</feature>
<keyword evidence="1" id="KW-1133">Transmembrane helix</keyword>
<comment type="caution">
    <text evidence="2">The sequence shown here is derived from an EMBL/GenBank/DDBJ whole genome shotgun (WGS) entry which is preliminary data.</text>
</comment>
<dbReference type="OrthoDB" id="5516485at2"/>
<keyword evidence="1" id="KW-0812">Transmembrane</keyword>
<dbReference type="RefSeq" id="WP_111727936.1">
    <property type="nucleotide sequence ID" value="NZ_QHKO01000001.1"/>
</dbReference>
<dbReference type="EMBL" id="QHKO01000001">
    <property type="protein sequence ID" value="RAL24764.1"/>
    <property type="molecule type" value="Genomic_DNA"/>
</dbReference>
<proteinExistence type="predicted"/>
<organism evidence="2 3">
    <name type="scientific">Lujinxingia litoralis</name>
    <dbReference type="NCBI Taxonomy" id="2211119"/>
    <lineage>
        <taxon>Bacteria</taxon>
        <taxon>Deltaproteobacteria</taxon>
        <taxon>Bradymonadales</taxon>
        <taxon>Lujinxingiaceae</taxon>
        <taxon>Lujinxingia</taxon>
    </lineage>
</organism>
<evidence type="ECO:0000313" key="2">
    <source>
        <dbReference type="EMBL" id="RAL24764.1"/>
    </source>
</evidence>
<protein>
    <submittedName>
        <fullName evidence="2">Uncharacterized protein</fullName>
    </submittedName>
</protein>
<keyword evidence="3" id="KW-1185">Reference proteome</keyword>